<dbReference type="OrthoDB" id="10602830at2759"/>
<accession>A0A136IKB5</accession>
<dbReference type="EMBL" id="KQ964283">
    <property type="protein sequence ID" value="KXJ85396.1"/>
    <property type="molecule type" value="Genomic_DNA"/>
</dbReference>
<gene>
    <name evidence="1" type="ORF">Micbo1qcDRAFT_49172</name>
</gene>
<evidence type="ECO:0000313" key="1">
    <source>
        <dbReference type="EMBL" id="KXJ85396.1"/>
    </source>
</evidence>
<evidence type="ECO:0000313" key="2">
    <source>
        <dbReference type="Proteomes" id="UP000070501"/>
    </source>
</evidence>
<proteinExistence type="predicted"/>
<organism evidence="1 2">
    <name type="scientific">Microdochium bolleyi</name>
    <dbReference type="NCBI Taxonomy" id="196109"/>
    <lineage>
        <taxon>Eukaryota</taxon>
        <taxon>Fungi</taxon>
        <taxon>Dikarya</taxon>
        <taxon>Ascomycota</taxon>
        <taxon>Pezizomycotina</taxon>
        <taxon>Sordariomycetes</taxon>
        <taxon>Xylariomycetidae</taxon>
        <taxon>Xylariales</taxon>
        <taxon>Microdochiaceae</taxon>
        <taxon>Microdochium</taxon>
    </lineage>
</organism>
<keyword evidence="2" id="KW-1185">Reference proteome</keyword>
<dbReference type="Proteomes" id="UP000070501">
    <property type="component" value="Unassembled WGS sequence"/>
</dbReference>
<name>A0A136IKB5_9PEZI</name>
<sequence>MGIQPHLAERSHPKQLTLKLWSRRQSKAKHLSMGSIVRFSLYTTAQRLQSIHEQSDEKLLQDYSKDGFVDDLLRLLRLIECPKDRIYALLEGGLYAAGNDPCFEMGPVHNTDDTASRDKKIRRAFWLRTCDMQVKQLRLIFGDSEDTPEDGAAKDRGSLNEDGLVHKQVLREWTRACSRTSLSSSTILARVKP</sequence>
<dbReference type="InParanoid" id="A0A136IKB5"/>
<dbReference type="AlphaFoldDB" id="A0A136IKB5"/>
<reference evidence="2" key="1">
    <citation type="submission" date="2016-02" db="EMBL/GenBank/DDBJ databases">
        <title>Draft genome sequence of Microdochium bolleyi, a fungal endophyte of beachgrass.</title>
        <authorList>
            <consortium name="DOE Joint Genome Institute"/>
            <person name="David A.S."/>
            <person name="May G."/>
            <person name="Haridas S."/>
            <person name="Lim J."/>
            <person name="Wang M."/>
            <person name="Labutti K."/>
            <person name="Lipzen A."/>
            <person name="Barry K."/>
            <person name="Grigoriev I.V."/>
        </authorList>
    </citation>
    <scope>NUCLEOTIDE SEQUENCE [LARGE SCALE GENOMIC DNA]</scope>
    <source>
        <strain evidence="2">J235TASD1</strain>
    </source>
</reference>
<protein>
    <submittedName>
        <fullName evidence="1">Uncharacterized protein</fullName>
    </submittedName>
</protein>